<sequence length="248" mass="27270">MKRNGGGTDSERVVVKPRKNNDSIQQVDSVVQVDPSQQAQAMIIANIGNNNGVITNIDEGIMSHKDKESAKEYPICTGHVKTQINLFQRSPTSVKQYSVSVFSQHAQIPSVQENMLGLILSHVSFKQQVPPASFQLSQPLSNQQKHVIHESLDFKANQIPESVHEDNSLLPVTFSATKIPYELQAILQFKQPSINVVSSQKGNNVKNTSVHKQLRRTQVGKNSDSMISGVGNNSNSATTSNDQKEKGE</sequence>
<evidence type="ECO:0000313" key="3">
    <source>
        <dbReference type="Proteomes" id="UP001157006"/>
    </source>
</evidence>
<evidence type="ECO:0000313" key="2">
    <source>
        <dbReference type="EMBL" id="CAI8611184.1"/>
    </source>
</evidence>
<feature type="region of interest" description="Disordered" evidence="1">
    <location>
        <begin position="1"/>
        <end position="22"/>
    </location>
</feature>
<gene>
    <name evidence="2" type="ORF">VFH_IV217440</name>
</gene>
<protein>
    <submittedName>
        <fullName evidence="2">Uncharacterized protein</fullName>
    </submittedName>
</protein>
<organism evidence="2 3">
    <name type="scientific">Vicia faba</name>
    <name type="common">Broad bean</name>
    <name type="synonym">Faba vulgaris</name>
    <dbReference type="NCBI Taxonomy" id="3906"/>
    <lineage>
        <taxon>Eukaryota</taxon>
        <taxon>Viridiplantae</taxon>
        <taxon>Streptophyta</taxon>
        <taxon>Embryophyta</taxon>
        <taxon>Tracheophyta</taxon>
        <taxon>Spermatophyta</taxon>
        <taxon>Magnoliopsida</taxon>
        <taxon>eudicotyledons</taxon>
        <taxon>Gunneridae</taxon>
        <taxon>Pentapetalae</taxon>
        <taxon>rosids</taxon>
        <taxon>fabids</taxon>
        <taxon>Fabales</taxon>
        <taxon>Fabaceae</taxon>
        <taxon>Papilionoideae</taxon>
        <taxon>50 kb inversion clade</taxon>
        <taxon>NPAAA clade</taxon>
        <taxon>Hologalegina</taxon>
        <taxon>IRL clade</taxon>
        <taxon>Fabeae</taxon>
        <taxon>Vicia</taxon>
    </lineage>
</organism>
<name>A0AAV1AQ56_VICFA</name>
<accession>A0AAV1AQ56</accession>
<reference evidence="2 3" key="1">
    <citation type="submission" date="2023-01" db="EMBL/GenBank/DDBJ databases">
        <authorList>
            <person name="Kreplak J."/>
        </authorList>
    </citation>
    <scope>NUCLEOTIDE SEQUENCE [LARGE SCALE GENOMIC DNA]</scope>
</reference>
<dbReference type="Proteomes" id="UP001157006">
    <property type="component" value="Chromosome 4"/>
</dbReference>
<dbReference type="EMBL" id="OX451739">
    <property type="protein sequence ID" value="CAI8611184.1"/>
    <property type="molecule type" value="Genomic_DNA"/>
</dbReference>
<dbReference type="AlphaFoldDB" id="A0AAV1AQ56"/>
<evidence type="ECO:0000256" key="1">
    <source>
        <dbReference type="SAM" id="MobiDB-lite"/>
    </source>
</evidence>
<feature type="compositionally biased region" description="Polar residues" evidence="1">
    <location>
        <begin position="219"/>
        <end position="241"/>
    </location>
</feature>
<feature type="region of interest" description="Disordered" evidence="1">
    <location>
        <begin position="205"/>
        <end position="248"/>
    </location>
</feature>
<keyword evidence="3" id="KW-1185">Reference proteome</keyword>
<proteinExistence type="predicted"/>